<protein>
    <submittedName>
        <fullName evidence="1">Uncharacterized protein</fullName>
    </submittedName>
</protein>
<organism evidence="1 2">
    <name type="scientific">Pseudoneurospora amorphoporcata</name>
    <dbReference type="NCBI Taxonomy" id="241081"/>
    <lineage>
        <taxon>Eukaryota</taxon>
        <taxon>Fungi</taxon>
        <taxon>Dikarya</taxon>
        <taxon>Ascomycota</taxon>
        <taxon>Pezizomycotina</taxon>
        <taxon>Sordariomycetes</taxon>
        <taxon>Sordariomycetidae</taxon>
        <taxon>Sordariales</taxon>
        <taxon>Sordariaceae</taxon>
        <taxon>Pseudoneurospora</taxon>
    </lineage>
</organism>
<reference evidence="1" key="1">
    <citation type="journal article" date="2023" name="Mol. Phylogenet. Evol.">
        <title>Genome-scale phylogeny and comparative genomics of the fungal order Sordariales.</title>
        <authorList>
            <person name="Hensen N."/>
            <person name="Bonometti L."/>
            <person name="Westerberg I."/>
            <person name="Brannstrom I.O."/>
            <person name="Guillou S."/>
            <person name="Cros-Aarteil S."/>
            <person name="Calhoun S."/>
            <person name="Haridas S."/>
            <person name="Kuo A."/>
            <person name="Mondo S."/>
            <person name="Pangilinan J."/>
            <person name="Riley R."/>
            <person name="LaButti K."/>
            <person name="Andreopoulos B."/>
            <person name="Lipzen A."/>
            <person name="Chen C."/>
            <person name="Yan M."/>
            <person name="Daum C."/>
            <person name="Ng V."/>
            <person name="Clum A."/>
            <person name="Steindorff A."/>
            <person name="Ohm R.A."/>
            <person name="Martin F."/>
            <person name="Silar P."/>
            <person name="Natvig D.O."/>
            <person name="Lalanne C."/>
            <person name="Gautier V."/>
            <person name="Ament-Velasquez S.L."/>
            <person name="Kruys A."/>
            <person name="Hutchinson M.I."/>
            <person name="Powell A.J."/>
            <person name="Barry K."/>
            <person name="Miller A.N."/>
            <person name="Grigoriev I.V."/>
            <person name="Debuchy R."/>
            <person name="Gladieux P."/>
            <person name="Hiltunen Thoren M."/>
            <person name="Johannesson H."/>
        </authorList>
    </citation>
    <scope>NUCLEOTIDE SEQUENCE</scope>
    <source>
        <strain evidence="1">CBS 626.80</strain>
    </source>
</reference>
<evidence type="ECO:0000313" key="2">
    <source>
        <dbReference type="Proteomes" id="UP001303222"/>
    </source>
</evidence>
<name>A0AAN6P0M1_9PEZI</name>
<accession>A0AAN6P0M1</accession>
<dbReference type="EMBL" id="MU859091">
    <property type="protein sequence ID" value="KAK3954359.1"/>
    <property type="molecule type" value="Genomic_DNA"/>
</dbReference>
<gene>
    <name evidence="1" type="ORF">QBC32DRAFT_336517</name>
</gene>
<proteinExistence type="predicted"/>
<comment type="caution">
    <text evidence="1">The sequence shown here is derived from an EMBL/GenBank/DDBJ whole genome shotgun (WGS) entry which is preliminary data.</text>
</comment>
<dbReference type="Proteomes" id="UP001303222">
    <property type="component" value="Unassembled WGS sequence"/>
</dbReference>
<evidence type="ECO:0000313" key="1">
    <source>
        <dbReference type="EMBL" id="KAK3954359.1"/>
    </source>
</evidence>
<keyword evidence="2" id="KW-1185">Reference proteome</keyword>
<sequence length="117" mass="12858">MSPLSPLPPWFNDEDMECPSTPIMKQPSSPLASLTSSLLLRLESNHFERSSLSPLLVGQALAPSAVLFPNLPAPALQLASVVLMSLEQQKPSVVKRLLAVQPRKPRRHPRKTKKADC</sequence>
<reference evidence="1" key="2">
    <citation type="submission" date="2023-06" db="EMBL/GenBank/DDBJ databases">
        <authorList>
            <consortium name="Lawrence Berkeley National Laboratory"/>
            <person name="Mondo S.J."/>
            <person name="Hensen N."/>
            <person name="Bonometti L."/>
            <person name="Westerberg I."/>
            <person name="Brannstrom I.O."/>
            <person name="Guillou S."/>
            <person name="Cros-Aarteil S."/>
            <person name="Calhoun S."/>
            <person name="Haridas S."/>
            <person name="Kuo A."/>
            <person name="Pangilinan J."/>
            <person name="Riley R."/>
            <person name="Labutti K."/>
            <person name="Andreopoulos B."/>
            <person name="Lipzen A."/>
            <person name="Chen C."/>
            <person name="Yanf M."/>
            <person name="Daum C."/>
            <person name="Ng V."/>
            <person name="Clum A."/>
            <person name="Steindorff A."/>
            <person name="Ohm R."/>
            <person name="Martin F."/>
            <person name="Silar P."/>
            <person name="Natvig D."/>
            <person name="Lalanne C."/>
            <person name="Gautier V."/>
            <person name="Ament-Velasquez S.L."/>
            <person name="Kruys A."/>
            <person name="Hutchinson M.I."/>
            <person name="Powell A.J."/>
            <person name="Barry K."/>
            <person name="Miller A.N."/>
            <person name="Grigoriev I.V."/>
            <person name="Debuchy R."/>
            <person name="Gladieux P."/>
            <person name="Thoren M.H."/>
            <person name="Johannesson H."/>
        </authorList>
    </citation>
    <scope>NUCLEOTIDE SEQUENCE</scope>
    <source>
        <strain evidence="1">CBS 626.80</strain>
    </source>
</reference>
<dbReference type="AlphaFoldDB" id="A0AAN6P0M1"/>